<dbReference type="AlphaFoldDB" id="A0A1X6PE51"/>
<evidence type="ECO:0000256" key="1">
    <source>
        <dbReference type="SAM" id="MobiDB-lite"/>
    </source>
</evidence>
<sequence>MATDGMTASERRRCTLLFEHLGLTDRSKITFLSSLLHKMFETTTILDQHLAEHGASVHSAVSRMHVSENPQEPPSHRWIRVVDRLGFFTDAYDHAERIVDAIAGANAVMLGNFKVTGKKGAEDSAQLLSGCVTASYKNATTTGDPSPHRDRRKAAVPAVGVVVSVGGRVNEAAVAVIANGLGGPAAGGAAGSTTGAQSKGIGVPGGEGAGAPPCDTINGKAPIPRRGKVGSATADHPAHSNEARSLFQDGLEPEEPPPIASKIPSENIFDRQPVVDPRSTAIAVVSSVLKVAANRENGRNVLRQLLVDSLLGLARSGPRAPPMPPRSLSPTGTNRLGGDLSPTLPPLGTLAAALHPVRRAGTARWIVAVKITSLHSLLRELSIKAG</sequence>
<gene>
    <name evidence="2" type="ORF">BU14_0085s0010</name>
</gene>
<keyword evidence="3" id="KW-1185">Reference proteome</keyword>
<feature type="region of interest" description="Disordered" evidence="1">
    <location>
        <begin position="315"/>
        <end position="342"/>
    </location>
</feature>
<reference evidence="2 3" key="1">
    <citation type="submission" date="2017-03" db="EMBL/GenBank/DDBJ databases">
        <title>WGS assembly of Porphyra umbilicalis.</title>
        <authorList>
            <person name="Brawley S.H."/>
            <person name="Blouin N.A."/>
            <person name="Ficko-Blean E."/>
            <person name="Wheeler G.L."/>
            <person name="Lohr M."/>
            <person name="Goodson H.V."/>
            <person name="Jenkins J.W."/>
            <person name="Blaby-Haas C.E."/>
            <person name="Helliwell K.E."/>
            <person name="Chan C."/>
            <person name="Marriage T."/>
            <person name="Bhattacharya D."/>
            <person name="Klein A.S."/>
            <person name="Badis Y."/>
            <person name="Brodie J."/>
            <person name="Cao Y."/>
            <person name="Collen J."/>
            <person name="Dittami S.M."/>
            <person name="Gachon C.M."/>
            <person name="Green B.R."/>
            <person name="Karpowicz S."/>
            <person name="Kim J.W."/>
            <person name="Kudahl U."/>
            <person name="Lin S."/>
            <person name="Michel G."/>
            <person name="Mittag M."/>
            <person name="Olson B.J."/>
            <person name="Pangilinan J."/>
            <person name="Peng Y."/>
            <person name="Qiu H."/>
            <person name="Shu S."/>
            <person name="Singer J.T."/>
            <person name="Smith A.G."/>
            <person name="Sprecher B.N."/>
            <person name="Wagner V."/>
            <person name="Wang W."/>
            <person name="Wang Z.-Y."/>
            <person name="Yan J."/>
            <person name="Yarish C."/>
            <person name="Zoeuner-Riek S."/>
            <person name="Zhuang Y."/>
            <person name="Zou Y."/>
            <person name="Lindquist E.A."/>
            <person name="Grimwood J."/>
            <person name="Barry K."/>
            <person name="Rokhsar D.S."/>
            <person name="Schmutz J."/>
            <person name="Stiller J.W."/>
            <person name="Grossman A.R."/>
            <person name="Prochnik S.E."/>
        </authorList>
    </citation>
    <scope>NUCLEOTIDE SEQUENCE [LARGE SCALE GENOMIC DNA]</scope>
    <source>
        <strain evidence="2">4086291</strain>
    </source>
</reference>
<evidence type="ECO:0000313" key="3">
    <source>
        <dbReference type="Proteomes" id="UP000218209"/>
    </source>
</evidence>
<evidence type="ECO:0000313" key="2">
    <source>
        <dbReference type="EMBL" id="OSX79159.1"/>
    </source>
</evidence>
<protein>
    <submittedName>
        <fullName evidence="2">Uncharacterized protein</fullName>
    </submittedName>
</protein>
<name>A0A1X6PE51_PORUM</name>
<dbReference type="EMBL" id="KV918796">
    <property type="protein sequence ID" value="OSX79159.1"/>
    <property type="molecule type" value="Genomic_DNA"/>
</dbReference>
<organism evidence="2 3">
    <name type="scientific">Porphyra umbilicalis</name>
    <name type="common">Purple laver</name>
    <name type="synonym">Red alga</name>
    <dbReference type="NCBI Taxonomy" id="2786"/>
    <lineage>
        <taxon>Eukaryota</taxon>
        <taxon>Rhodophyta</taxon>
        <taxon>Bangiophyceae</taxon>
        <taxon>Bangiales</taxon>
        <taxon>Bangiaceae</taxon>
        <taxon>Porphyra</taxon>
    </lineage>
</organism>
<feature type="region of interest" description="Disordered" evidence="1">
    <location>
        <begin position="186"/>
        <end position="212"/>
    </location>
</feature>
<accession>A0A1X6PE51</accession>
<dbReference type="Proteomes" id="UP000218209">
    <property type="component" value="Unassembled WGS sequence"/>
</dbReference>
<proteinExistence type="predicted"/>